<proteinExistence type="inferred from homology"/>
<sequence>MKKLLLPPVFALLCLSSHAQENRITIDAGASLGEISPYVYGQFVEYMGRCIDGGIFDEDSPLSDSRGFRRDVLEKVKELSPTMLRFPGGTAVKTFHWEDGVGPKEERKARKNLIWGGINDFHFGTCEFIEYCREIGAEPCLVVNLSTGSPDEAANWVEYCNGTENTYYANLRRSHGYPEPFGVKYWALGNEEGAEPDAGRHQDPRKYVEDVWHFIKLMKLTDPSIKLIANGEGGDMRWNETVLDGLGGAVDYISYHNYVNTEEGKPYSLFRKIKAADRGLAALGAFIRENCPDSVDNWQVWYRFPPRQDRIRIAFDEWGIWEAGGPPYGTTNTYEWRHGLATAYFLNAIHRNARHVGIANWAQMVNILAPIMTDETASVRQTTFFPLREYRAKGLKESVKAEAVSPAMDTDVGSLDVSATIDRERGRLNLFVVNLNPKALKTRIVFENCKADKLIRTTVLSAASLDARNTLDDPAGNVVATATDTDPGKADEITFKGESVTICEFALSCR</sequence>
<dbReference type="RefSeq" id="WP_141427612.1">
    <property type="nucleotide sequence ID" value="NZ_AP019736.1"/>
</dbReference>
<dbReference type="Gene3D" id="3.20.20.80">
    <property type="entry name" value="Glycosidases"/>
    <property type="match status" value="1"/>
</dbReference>
<evidence type="ECO:0000256" key="2">
    <source>
        <dbReference type="ARBA" id="ARBA00007186"/>
    </source>
</evidence>
<dbReference type="InterPro" id="IPR055235">
    <property type="entry name" value="ASD1_cat"/>
</dbReference>
<gene>
    <name evidence="10" type="ORF">A5CPEGH6_03080</name>
</gene>
<dbReference type="PANTHER" id="PTHR43576">
    <property type="entry name" value="ALPHA-L-ARABINOFURANOSIDASE C-RELATED"/>
    <property type="match status" value="1"/>
</dbReference>
<dbReference type="GeneID" id="98672282"/>
<protein>
    <recommendedName>
        <fullName evidence="4">non-reducing end alpha-L-arabinofuranosidase</fullName>
        <ecNumber evidence="4">3.2.1.55</ecNumber>
    </recommendedName>
</protein>
<dbReference type="GO" id="GO:0046556">
    <property type="term" value="F:alpha-L-arabinofuranosidase activity"/>
    <property type="evidence" value="ECO:0007669"/>
    <property type="project" value="UniProtKB-EC"/>
</dbReference>
<dbReference type="SUPFAM" id="SSF51011">
    <property type="entry name" value="Glycosyl hydrolase domain"/>
    <property type="match status" value="1"/>
</dbReference>
<accession>A0A4Y1WXH1</accession>
<reference evidence="11" key="1">
    <citation type="submission" date="2019-06" db="EMBL/GenBank/DDBJ databases">
        <title>Alistipes onderdonkii subsp. vulgaris subsp. nov., Alistipes dispar sp. nov. and Alistipes communis sp. nov., isolated from human faeces, and creation of Alistipes onderdonkii subsp. onderdonkii subsp. nov.</title>
        <authorList>
            <person name="Sakamoto M."/>
            <person name="Ikeyama N."/>
            <person name="Ogata Y."/>
            <person name="Suda W."/>
            <person name="Iino T."/>
            <person name="Hattori M."/>
            <person name="Ohkuma M."/>
        </authorList>
    </citation>
    <scope>NUCLEOTIDE SEQUENCE [LARGE SCALE GENOMIC DNA]</scope>
    <source>
        <strain evidence="11">5CPEGH6</strain>
    </source>
</reference>
<dbReference type="Pfam" id="PF06964">
    <property type="entry name" value="Alpha-L-AF_C"/>
    <property type="match status" value="1"/>
</dbReference>
<dbReference type="SUPFAM" id="SSF51445">
    <property type="entry name" value="(Trans)glycosidases"/>
    <property type="match status" value="1"/>
</dbReference>
<dbReference type="EC" id="3.2.1.55" evidence="4"/>
<keyword evidence="5" id="KW-0378">Hydrolase</keyword>
<dbReference type="Pfam" id="PF22848">
    <property type="entry name" value="ASD1_dom"/>
    <property type="match status" value="1"/>
</dbReference>
<evidence type="ECO:0000256" key="7">
    <source>
        <dbReference type="ARBA" id="ARBA00023295"/>
    </source>
</evidence>
<keyword evidence="8" id="KW-0732">Signal</keyword>
<keyword evidence="11" id="KW-1185">Reference proteome</keyword>
<evidence type="ECO:0000313" key="11">
    <source>
        <dbReference type="Proteomes" id="UP000319374"/>
    </source>
</evidence>
<comment type="catalytic activity">
    <reaction evidence="1">
        <text>Hydrolysis of terminal non-reducing alpha-L-arabinofuranoside residues in alpha-L-arabinosides.</text>
        <dbReference type="EC" id="3.2.1.55"/>
    </reaction>
</comment>
<feature type="chain" id="PRO_5021402303" description="non-reducing end alpha-L-arabinofuranosidase" evidence="8">
    <location>
        <begin position="20"/>
        <end position="510"/>
    </location>
</feature>
<dbReference type="SMART" id="SM00813">
    <property type="entry name" value="Alpha-L-AF_C"/>
    <property type="match status" value="1"/>
</dbReference>
<feature type="domain" description="Alpha-L-arabinofuranosidase C-terminal" evidence="9">
    <location>
        <begin position="316"/>
        <end position="499"/>
    </location>
</feature>
<evidence type="ECO:0000256" key="6">
    <source>
        <dbReference type="ARBA" id="ARBA00023277"/>
    </source>
</evidence>
<evidence type="ECO:0000256" key="1">
    <source>
        <dbReference type="ARBA" id="ARBA00001462"/>
    </source>
</evidence>
<evidence type="ECO:0000256" key="3">
    <source>
        <dbReference type="ARBA" id="ARBA00011165"/>
    </source>
</evidence>
<evidence type="ECO:0000256" key="4">
    <source>
        <dbReference type="ARBA" id="ARBA00012670"/>
    </source>
</evidence>
<dbReference type="InterPro" id="IPR013780">
    <property type="entry name" value="Glyco_hydro_b"/>
</dbReference>
<dbReference type="GO" id="GO:0000272">
    <property type="term" value="P:polysaccharide catabolic process"/>
    <property type="evidence" value="ECO:0007669"/>
    <property type="project" value="TreeGrafter"/>
</dbReference>
<evidence type="ECO:0000259" key="9">
    <source>
        <dbReference type="SMART" id="SM00813"/>
    </source>
</evidence>
<name>A0A4Y1WXH1_9BACT</name>
<comment type="similarity">
    <text evidence="2">Belongs to the glycosyl hydrolase 51 family.</text>
</comment>
<keyword evidence="7" id="KW-0326">Glycosidase</keyword>
<keyword evidence="6" id="KW-0119">Carbohydrate metabolism</keyword>
<dbReference type="InterPro" id="IPR010720">
    <property type="entry name" value="Alpha-L-AF_C"/>
</dbReference>
<dbReference type="KEGG" id="ada:A5CPEGH6_03080"/>
<dbReference type="Gene3D" id="2.60.40.1180">
    <property type="entry name" value="Golgi alpha-mannosidase II"/>
    <property type="match status" value="1"/>
</dbReference>
<dbReference type="GO" id="GO:0046373">
    <property type="term" value="P:L-arabinose metabolic process"/>
    <property type="evidence" value="ECO:0007669"/>
    <property type="project" value="InterPro"/>
</dbReference>
<evidence type="ECO:0000256" key="5">
    <source>
        <dbReference type="ARBA" id="ARBA00022801"/>
    </source>
</evidence>
<organism evidence="10 11">
    <name type="scientific">Alistipes dispar</name>
    <dbReference type="NCBI Taxonomy" id="2585119"/>
    <lineage>
        <taxon>Bacteria</taxon>
        <taxon>Pseudomonadati</taxon>
        <taxon>Bacteroidota</taxon>
        <taxon>Bacteroidia</taxon>
        <taxon>Bacteroidales</taxon>
        <taxon>Rikenellaceae</taxon>
        <taxon>Alistipes</taxon>
    </lineage>
</organism>
<evidence type="ECO:0000256" key="8">
    <source>
        <dbReference type="SAM" id="SignalP"/>
    </source>
</evidence>
<dbReference type="Proteomes" id="UP000319374">
    <property type="component" value="Chromosome"/>
</dbReference>
<dbReference type="InterPro" id="IPR017853">
    <property type="entry name" value="GH"/>
</dbReference>
<dbReference type="AlphaFoldDB" id="A0A4Y1WXH1"/>
<dbReference type="PANTHER" id="PTHR43576:SF3">
    <property type="entry name" value="ALPHA-L-ARABINOFURANOSIDASE C"/>
    <property type="match status" value="1"/>
</dbReference>
<dbReference type="EMBL" id="AP019736">
    <property type="protein sequence ID" value="BBL05670.1"/>
    <property type="molecule type" value="Genomic_DNA"/>
</dbReference>
<comment type="subunit">
    <text evidence="3">Homohexamer; trimer of dimers.</text>
</comment>
<feature type="signal peptide" evidence="8">
    <location>
        <begin position="1"/>
        <end position="19"/>
    </location>
</feature>
<evidence type="ECO:0000313" key="10">
    <source>
        <dbReference type="EMBL" id="BBL05670.1"/>
    </source>
</evidence>
<dbReference type="OrthoDB" id="9758333at2"/>